<dbReference type="Gene3D" id="6.10.250.2410">
    <property type="match status" value="1"/>
</dbReference>
<proteinExistence type="predicted"/>
<dbReference type="PANTHER" id="PTHR33969">
    <property type="entry name" value="SEGREGATION AND CONDENSATION PROTEIN A"/>
    <property type="match status" value="1"/>
</dbReference>
<evidence type="ECO:0000256" key="1">
    <source>
        <dbReference type="ARBA" id="ARBA00044777"/>
    </source>
</evidence>
<keyword evidence="3" id="KW-1185">Reference proteome</keyword>
<evidence type="ECO:0000313" key="3">
    <source>
        <dbReference type="Proteomes" id="UP000481327"/>
    </source>
</evidence>
<evidence type="ECO:0000313" key="2">
    <source>
        <dbReference type="EMBL" id="MQT17653.1"/>
    </source>
</evidence>
<gene>
    <name evidence="2" type="ORF">F3168_10305</name>
</gene>
<dbReference type="PANTHER" id="PTHR33969:SF2">
    <property type="entry name" value="SEGREGATION AND CONDENSATION PROTEIN A"/>
    <property type="match status" value="1"/>
</dbReference>
<dbReference type="OrthoDB" id="9793741at2"/>
<accession>A0A7C9GQG5</accession>
<dbReference type="AlphaFoldDB" id="A0A7C9GQG5"/>
<reference evidence="2 3" key="1">
    <citation type="submission" date="2019-09" db="EMBL/GenBank/DDBJ databases">
        <title>Polymorphobacter sp. isolated from a lake in China.</title>
        <authorList>
            <person name="Liu Z."/>
        </authorList>
    </citation>
    <scope>NUCLEOTIDE SEQUENCE [LARGE SCALE GENOMIC DNA]</scope>
    <source>
        <strain evidence="2 3">D40P</strain>
    </source>
</reference>
<dbReference type="Pfam" id="PF02616">
    <property type="entry name" value="SMC_ScpA"/>
    <property type="match status" value="1"/>
</dbReference>
<name>A0A7C9GQG5_9SPHN</name>
<sequence>MGRRPRSPAGACVTEADAFDAPHRSGASTLVLQLGSWEGPLDLLLALARSQKVDLAQISILALVDQYLAFIRDARALSLELAADYLVMAAWLAYLKSALLLPPDPEAEPDPHDLALKLQFQLQRLDAMRDAGARLLARPQRGWDTFTRANPEGLTRETIARYDTSYFDLVTAYGAIKARSNANVHVVRRRPVMALDEAIERLERLLGASLDWTELSRFLPDDLSDESYARSVLASSFVAALELTRLGKASLSQGAAFAPILVRAR</sequence>
<dbReference type="RefSeq" id="WP_152578089.1">
    <property type="nucleotide sequence ID" value="NZ_JAATJI010000002.1"/>
</dbReference>
<dbReference type="Proteomes" id="UP000481327">
    <property type="component" value="Unassembled WGS sequence"/>
</dbReference>
<comment type="caution">
    <text evidence="2">The sequence shown here is derived from an EMBL/GenBank/DDBJ whole genome shotgun (WGS) entry which is preliminary data.</text>
</comment>
<organism evidence="2 3">
    <name type="scientific">Sandarakinorhabdus fusca</name>
    <dbReference type="NCBI Taxonomy" id="1439888"/>
    <lineage>
        <taxon>Bacteria</taxon>
        <taxon>Pseudomonadati</taxon>
        <taxon>Pseudomonadota</taxon>
        <taxon>Alphaproteobacteria</taxon>
        <taxon>Sphingomonadales</taxon>
        <taxon>Sphingosinicellaceae</taxon>
        <taxon>Sandarakinorhabdus</taxon>
    </lineage>
</organism>
<protein>
    <recommendedName>
        <fullName evidence="1">Segregation and condensation protein A</fullName>
    </recommendedName>
</protein>
<dbReference type="EMBL" id="WIOL01000003">
    <property type="protein sequence ID" value="MQT17653.1"/>
    <property type="molecule type" value="Genomic_DNA"/>
</dbReference>
<dbReference type="InterPro" id="IPR003768">
    <property type="entry name" value="ScpA"/>
</dbReference>